<dbReference type="FunFam" id="3.30.1180.20:FF:000001">
    <property type="entry name" value="Dihydroxyacetone kinase 1"/>
    <property type="match status" value="1"/>
</dbReference>
<proteinExistence type="predicted"/>
<dbReference type="PANTHER" id="PTHR28629">
    <property type="entry name" value="TRIOKINASE/FMN CYCLASE"/>
    <property type="match status" value="1"/>
</dbReference>
<dbReference type="EMBL" id="ACYY01000004">
    <property type="protein sequence ID" value="EEW26189.1"/>
    <property type="molecule type" value="Genomic_DNA"/>
</dbReference>
<dbReference type="InterPro" id="IPR037171">
    <property type="entry name" value="NagB/RpiA_transferase-like"/>
</dbReference>
<dbReference type="Pfam" id="PF02733">
    <property type="entry name" value="Dak1"/>
    <property type="match status" value="1"/>
</dbReference>
<organism evidence="6 7">
    <name type="scientific">Rhodobacter ferrooxidans</name>
    <dbReference type="NCBI Taxonomy" id="371731"/>
    <lineage>
        <taxon>Bacteria</taxon>
        <taxon>Pseudomonadati</taxon>
        <taxon>Pseudomonadota</taxon>
        <taxon>Alphaproteobacteria</taxon>
        <taxon>Rhodobacterales</taxon>
        <taxon>Rhodobacter group</taxon>
        <taxon>Rhodobacter</taxon>
    </lineage>
</organism>
<dbReference type="GO" id="GO:0019563">
    <property type="term" value="P:glycerol catabolic process"/>
    <property type="evidence" value="ECO:0007669"/>
    <property type="project" value="TreeGrafter"/>
</dbReference>
<dbReference type="AlphaFoldDB" id="C8RYK1"/>
<dbReference type="GO" id="GO:0004371">
    <property type="term" value="F:glycerone kinase activity"/>
    <property type="evidence" value="ECO:0007669"/>
    <property type="project" value="UniProtKB-EC"/>
</dbReference>
<comment type="caution">
    <text evidence="6">The sequence shown here is derived from an EMBL/GenBank/DDBJ whole genome shotgun (WGS) entry which is preliminary data.</text>
</comment>
<evidence type="ECO:0000256" key="2">
    <source>
        <dbReference type="ARBA" id="ARBA00022741"/>
    </source>
</evidence>
<dbReference type="GO" id="GO:0005829">
    <property type="term" value="C:cytosol"/>
    <property type="evidence" value="ECO:0007669"/>
    <property type="project" value="TreeGrafter"/>
</dbReference>
<keyword evidence="4" id="KW-0067">ATP-binding</keyword>
<dbReference type="Proteomes" id="UP000010121">
    <property type="component" value="Unassembled WGS sequence"/>
</dbReference>
<gene>
    <name evidence="6" type="ORF">Rsw2DRAFT_0879</name>
</gene>
<keyword evidence="1 6" id="KW-0808">Transferase</keyword>
<dbReference type="GO" id="GO:0005524">
    <property type="term" value="F:ATP binding"/>
    <property type="evidence" value="ECO:0007669"/>
    <property type="project" value="UniProtKB-KW"/>
</dbReference>
<dbReference type="PROSITE" id="PS51481">
    <property type="entry name" value="DHAK"/>
    <property type="match status" value="1"/>
</dbReference>
<dbReference type="Gene3D" id="3.40.50.10440">
    <property type="entry name" value="Dihydroxyacetone kinase, domain 1"/>
    <property type="match status" value="1"/>
</dbReference>
<dbReference type="GO" id="GO:0030246">
    <property type="term" value="F:carbohydrate binding"/>
    <property type="evidence" value="ECO:0007669"/>
    <property type="project" value="InterPro"/>
</dbReference>
<protein>
    <submittedName>
        <fullName evidence="6">Glycerone kinase</fullName>
        <ecNumber evidence="6">2.7.1.29</ecNumber>
    </submittedName>
</protein>
<dbReference type="OrthoDB" id="9806345at2"/>
<keyword evidence="7" id="KW-1185">Reference proteome</keyword>
<evidence type="ECO:0000259" key="5">
    <source>
        <dbReference type="PROSITE" id="PS51481"/>
    </source>
</evidence>
<evidence type="ECO:0000256" key="1">
    <source>
        <dbReference type="ARBA" id="ARBA00022679"/>
    </source>
</evidence>
<dbReference type="SUPFAM" id="SSF100950">
    <property type="entry name" value="NagB/RpiA/CoA transferase-like"/>
    <property type="match status" value="1"/>
</dbReference>
<dbReference type="eggNOG" id="COG2376">
    <property type="taxonomic scope" value="Bacteria"/>
</dbReference>
<dbReference type="SUPFAM" id="SSF88659">
    <property type="entry name" value="Sigma3 and sigma4 domains of RNA polymerase sigma factors"/>
    <property type="match status" value="1"/>
</dbReference>
<sequence length="691" mass="73454">MAAPRPRSVKDMARLGRPPLRFGDDPLLLASWLYYEEGLTQSEIADQLGASRPTVNAYLADARSSGIVNISISAPRLRALSIARAIEEHFGIDDCLVVPGEGGERSIFDRLGGAGALAVKSVIHSGDIIGISWGRTMLALANAVRDIHVIDVTVVQSTGGTTAAINYTPEACATRLAERLNASFVPISAPAIVSSPEAKRMLEREPVIAEQLQNLQRLDRIFFGVSSLRPSSTIYNSGFFDSHLQQVYAGAVGSMLGRIIDAQGNEVDGPLRDRTIGLDLDQLRKVPTRVLIAGGYDKVPPILAALHGGAVTTLVTDVATAEGILRADGVAVEKIGVRRASATPARSDLLRSRIKKFLNSPKDAVNEALEGAFAAFPDHIEPIDGSPRAIRARAAKPAGKVGVVIGGGAGHEPSFLGFVGPGLADAVAVGNVFASPPPDRVLACTRDAHRGAGVLYVYGNYTGDVMNFDMAADLAGAEGIEVRTVLTSDDIASAAHDDRAARRGTAGNVFVFKIAGAASARMYGLAECERLARKANDACHTIGVAMESCSMPDTQRPSFKIGEDDMEFGVGVHGEPGVTRVPIESADRIVDQICDRIFAEMQPRPGDRVAVLVNSLGGTPMMELLILNRRLRKRLEAREIAVHSTLVGHYCTSLDMIGASITLMKLDDELTGLLDDPCDGFAWSFSGRRPS</sequence>
<dbReference type="FunFam" id="3.40.50.10440:FF:000001">
    <property type="entry name" value="Dihydroxyacetone kinase, DhaK subunit"/>
    <property type="match status" value="1"/>
</dbReference>
<dbReference type="Gene3D" id="3.40.50.1360">
    <property type="match status" value="1"/>
</dbReference>
<keyword evidence="2" id="KW-0547">Nucleotide-binding</keyword>
<dbReference type="Pfam" id="PF04198">
    <property type="entry name" value="Sugar-bind"/>
    <property type="match status" value="1"/>
</dbReference>
<dbReference type="Pfam" id="PF13412">
    <property type="entry name" value="HTH_24"/>
    <property type="match status" value="1"/>
</dbReference>
<dbReference type="eggNOG" id="COG2390">
    <property type="taxonomic scope" value="Bacteria"/>
</dbReference>
<evidence type="ECO:0000313" key="6">
    <source>
        <dbReference type="EMBL" id="EEW26189.1"/>
    </source>
</evidence>
<dbReference type="Gene3D" id="3.30.1180.20">
    <property type="entry name" value="Dihydroxyacetone kinase, domain 2"/>
    <property type="match status" value="1"/>
</dbReference>
<dbReference type="Gene3D" id="1.10.10.10">
    <property type="entry name" value="Winged helix-like DNA-binding domain superfamily/Winged helix DNA-binding domain"/>
    <property type="match status" value="1"/>
</dbReference>
<dbReference type="SUPFAM" id="SSF82549">
    <property type="entry name" value="DAK1/DegV-like"/>
    <property type="match status" value="1"/>
</dbReference>
<dbReference type="InterPro" id="IPR007324">
    <property type="entry name" value="Sugar-bd_dom_put"/>
</dbReference>
<dbReference type="STRING" id="371731.Rsw2DRAFT_0879"/>
<feature type="domain" description="DhaK" evidence="5">
    <location>
        <begin position="360"/>
        <end position="683"/>
    </location>
</feature>
<keyword evidence="3 6" id="KW-0418">Kinase</keyword>
<evidence type="ECO:0000256" key="4">
    <source>
        <dbReference type="ARBA" id="ARBA00022840"/>
    </source>
</evidence>
<evidence type="ECO:0000256" key="3">
    <source>
        <dbReference type="ARBA" id="ARBA00022777"/>
    </source>
</evidence>
<evidence type="ECO:0000313" key="7">
    <source>
        <dbReference type="Proteomes" id="UP000010121"/>
    </source>
</evidence>
<dbReference type="RefSeq" id="WP_008028458.1">
    <property type="nucleotide sequence ID" value="NZ_ACYY01000004.1"/>
</dbReference>
<dbReference type="InterPro" id="IPR050861">
    <property type="entry name" value="Dihydroxyacetone_Kinase"/>
</dbReference>
<dbReference type="PANTHER" id="PTHR28629:SF4">
    <property type="entry name" value="TRIOKINASE_FMN CYCLASE"/>
    <property type="match status" value="1"/>
</dbReference>
<dbReference type="EC" id="2.7.1.29" evidence="6"/>
<dbReference type="InterPro" id="IPR036388">
    <property type="entry name" value="WH-like_DNA-bd_sf"/>
</dbReference>
<dbReference type="InterPro" id="IPR004006">
    <property type="entry name" value="DhaK_dom"/>
</dbReference>
<name>C8RYK1_9RHOB</name>
<accession>C8RYK1</accession>
<dbReference type="InterPro" id="IPR013324">
    <property type="entry name" value="RNA_pol_sigma_r3/r4-like"/>
</dbReference>
<reference evidence="6 7" key="1">
    <citation type="submission" date="2009-08" db="EMBL/GenBank/DDBJ databases">
        <title>The draft genome of Rhodobacter sp. SW2.</title>
        <authorList>
            <consortium name="US DOE Joint Genome Institute (JGI-PGF)"/>
            <person name="Lucas S."/>
            <person name="Copeland A."/>
            <person name="Lapidus A."/>
            <person name="Glavina del Rio T."/>
            <person name="Tice H."/>
            <person name="Bruce D."/>
            <person name="Goodwin L."/>
            <person name="Pitluck S."/>
            <person name="Larimer F."/>
            <person name="Land M.L."/>
            <person name="Hauser L."/>
            <person name="Emerson D."/>
        </authorList>
    </citation>
    <scope>NUCLEOTIDE SEQUENCE [LARGE SCALE GENOMIC DNA]</scope>
    <source>
        <strain evidence="6 7">SW2</strain>
    </source>
</reference>